<keyword evidence="3" id="KW-1185">Reference proteome</keyword>
<evidence type="ECO:0000313" key="3">
    <source>
        <dbReference type="Proteomes" id="UP000265020"/>
    </source>
</evidence>
<feature type="signal peptide" evidence="1">
    <location>
        <begin position="1"/>
        <end position="25"/>
    </location>
</feature>
<dbReference type="OMA" id="PINEKFG"/>
<proteinExistence type="predicted"/>
<reference evidence="2" key="2">
    <citation type="submission" date="2025-09" db="UniProtKB">
        <authorList>
            <consortium name="Ensembl"/>
        </authorList>
    </citation>
    <scope>IDENTIFICATION</scope>
</reference>
<name>A0A3Q2DS06_CYPVA</name>
<protein>
    <submittedName>
        <fullName evidence="2">Uncharacterized protein</fullName>
    </submittedName>
</protein>
<feature type="chain" id="PRO_5018612628" evidence="1">
    <location>
        <begin position="26"/>
        <end position="145"/>
    </location>
</feature>
<evidence type="ECO:0000256" key="1">
    <source>
        <dbReference type="SAM" id="SignalP"/>
    </source>
</evidence>
<keyword evidence="1" id="KW-0732">Signal</keyword>
<dbReference type="Ensembl" id="ENSCVAT00000011370.1">
    <property type="protein sequence ID" value="ENSCVAP00000021609.1"/>
    <property type="gene ID" value="ENSCVAG00000003766.1"/>
</dbReference>
<dbReference type="Proteomes" id="UP000265020">
    <property type="component" value="Unassembled WGS sequence"/>
</dbReference>
<sequence length="145" mass="15597">MKKPPIKLVFSTVSWLLQQLSLVAAEGRHACTVTQEVQVGLLAQVDLPIDPFVPFMPGGPLAPLGPGGPDVPLGPREPFTPMGPRLPIGPLSPLLPVSPIGPFGPLSPRFPFGPGGPGAPINEKFGYYKIIILEQQYLYQKHIYL</sequence>
<reference evidence="2" key="1">
    <citation type="submission" date="2025-08" db="UniProtKB">
        <authorList>
            <consortium name="Ensembl"/>
        </authorList>
    </citation>
    <scope>IDENTIFICATION</scope>
</reference>
<accession>A0A3Q2DS06</accession>
<evidence type="ECO:0000313" key="2">
    <source>
        <dbReference type="Ensembl" id="ENSCVAP00000021609.1"/>
    </source>
</evidence>
<dbReference type="STRING" id="28743.ENSCVAP00000021609"/>
<dbReference type="GeneTree" id="ENSGT01030000235819"/>
<organism evidence="2 3">
    <name type="scientific">Cyprinodon variegatus</name>
    <name type="common">Sheepshead minnow</name>
    <dbReference type="NCBI Taxonomy" id="28743"/>
    <lineage>
        <taxon>Eukaryota</taxon>
        <taxon>Metazoa</taxon>
        <taxon>Chordata</taxon>
        <taxon>Craniata</taxon>
        <taxon>Vertebrata</taxon>
        <taxon>Euteleostomi</taxon>
        <taxon>Actinopterygii</taxon>
        <taxon>Neopterygii</taxon>
        <taxon>Teleostei</taxon>
        <taxon>Neoteleostei</taxon>
        <taxon>Acanthomorphata</taxon>
        <taxon>Ovalentaria</taxon>
        <taxon>Atherinomorphae</taxon>
        <taxon>Cyprinodontiformes</taxon>
        <taxon>Cyprinodontidae</taxon>
        <taxon>Cyprinodon</taxon>
    </lineage>
</organism>
<dbReference type="AlphaFoldDB" id="A0A3Q2DS06"/>